<organism evidence="2 3">
    <name type="scientific">Candidatus Terasakiella magnetica</name>
    <dbReference type="NCBI Taxonomy" id="1867952"/>
    <lineage>
        <taxon>Bacteria</taxon>
        <taxon>Pseudomonadati</taxon>
        <taxon>Pseudomonadota</taxon>
        <taxon>Alphaproteobacteria</taxon>
        <taxon>Rhodospirillales</taxon>
        <taxon>Terasakiellaceae</taxon>
        <taxon>Terasakiella</taxon>
    </lineage>
</organism>
<evidence type="ECO:0008006" key="4">
    <source>
        <dbReference type="Google" id="ProtNLM"/>
    </source>
</evidence>
<dbReference type="InterPro" id="IPR011990">
    <property type="entry name" value="TPR-like_helical_dom_sf"/>
</dbReference>
<dbReference type="Gene3D" id="1.25.40.10">
    <property type="entry name" value="Tetratricopeptide repeat domain"/>
    <property type="match status" value="2"/>
</dbReference>
<dbReference type="Proteomes" id="UP000231658">
    <property type="component" value="Unassembled WGS sequence"/>
</dbReference>
<dbReference type="Pfam" id="PF08238">
    <property type="entry name" value="Sel1"/>
    <property type="match status" value="4"/>
</dbReference>
<evidence type="ECO:0000313" key="2">
    <source>
        <dbReference type="EMBL" id="SCA55634.1"/>
    </source>
</evidence>
<dbReference type="InterPro" id="IPR050767">
    <property type="entry name" value="Sel1_AlgK"/>
</dbReference>
<dbReference type="STRING" id="1867952.MTBPR1_110073"/>
<dbReference type="OrthoDB" id="5295703at2"/>
<dbReference type="SMART" id="SM00671">
    <property type="entry name" value="SEL1"/>
    <property type="match status" value="4"/>
</dbReference>
<evidence type="ECO:0000256" key="1">
    <source>
        <dbReference type="SAM" id="SignalP"/>
    </source>
</evidence>
<proteinExistence type="predicted"/>
<evidence type="ECO:0000313" key="3">
    <source>
        <dbReference type="Proteomes" id="UP000231658"/>
    </source>
</evidence>
<reference evidence="2 3" key="1">
    <citation type="submission" date="2016-07" db="EMBL/GenBank/DDBJ databases">
        <authorList>
            <person name="Lefevre C.T."/>
        </authorList>
    </citation>
    <scope>NUCLEOTIDE SEQUENCE [LARGE SCALE GENOMIC DNA]</scope>
    <source>
        <strain evidence="2">PR1</strain>
    </source>
</reference>
<feature type="chain" id="PRO_5008680672" description="Sel1 repeat family protein" evidence="1">
    <location>
        <begin position="23"/>
        <end position="221"/>
    </location>
</feature>
<keyword evidence="1" id="KW-0732">Signal</keyword>
<dbReference type="SUPFAM" id="SSF81901">
    <property type="entry name" value="HCP-like"/>
    <property type="match status" value="1"/>
</dbReference>
<sequence length="221" mass="25368">MINLVRFSFLAFILFSAPQAWADSNAARELAERLEAKAMNGDIRATYKLGLLFSQGKKVQVDYVTAFEWFLRAAKHDDVKAMMKVSDMYLAGKGIDPSVEEATKWNEKAAKKGSRKAMVKLGAMAVSQKKYADSAYWYKKAAVMGDVTAMREIARYYYNGTGVHFNLTLAFAWYELAVKRKDRSARTLQLKMIEEKGQDWANEIRSLVENRMIPKEYWDER</sequence>
<protein>
    <recommendedName>
        <fullName evidence="4">Sel1 repeat family protein</fullName>
    </recommendedName>
</protein>
<feature type="signal peptide" evidence="1">
    <location>
        <begin position="1"/>
        <end position="22"/>
    </location>
</feature>
<name>A0A1C3REI1_9PROT</name>
<dbReference type="AlphaFoldDB" id="A0A1C3REI1"/>
<dbReference type="PANTHER" id="PTHR11102">
    <property type="entry name" value="SEL-1-LIKE PROTEIN"/>
    <property type="match status" value="1"/>
</dbReference>
<dbReference type="InterPro" id="IPR006597">
    <property type="entry name" value="Sel1-like"/>
</dbReference>
<dbReference type="PANTHER" id="PTHR11102:SF160">
    <property type="entry name" value="ERAD-ASSOCIATED E3 UBIQUITIN-PROTEIN LIGASE COMPONENT HRD3"/>
    <property type="match status" value="1"/>
</dbReference>
<dbReference type="RefSeq" id="WP_069186350.1">
    <property type="nucleotide sequence ID" value="NZ_FLYE01000003.1"/>
</dbReference>
<keyword evidence="3" id="KW-1185">Reference proteome</keyword>
<gene>
    <name evidence="2" type="ORF">MTBPR1_110073</name>
</gene>
<accession>A0A1C3REI1</accession>
<dbReference type="EMBL" id="FLYE01000003">
    <property type="protein sequence ID" value="SCA55634.1"/>
    <property type="molecule type" value="Genomic_DNA"/>
</dbReference>